<protein>
    <submittedName>
        <fullName evidence="2">DUF262 domain-containing protein</fullName>
    </submittedName>
</protein>
<dbReference type="Pfam" id="PF03235">
    <property type="entry name" value="GmrSD_N"/>
    <property type="match status" value="1"/>
</dbReference>
<dbReference type="EMBL" id="JAMPKM010000001">
    <property type="protein sequence ID" value="MEP0816168.1"/>
    <property type="molecule type" value="Genomic_DNA"/>
</dbReference>
<comment type="caution">
    <text evidence="2">The sequence shown here is derived from an EMBL/GenBank/DDBJ whole genome shotgun (WGS) entry which is preliminary data.</text>
</comment>
<sequence>MSLQEEIDKTRKEIRTDGYLMSVGEWISLYEKNEIDIHPEFQRFFRWTEHQKSTFIESILLGIPIPPIFVSQRDDGIWDVVDGLQRLSTIYELVGIFKDAEDVQRPPLALQKTKYLPSLEGKKWDDQEHPNNSFTQAQRLLIKRAKIAVSIIEKESDEMAKYELFQRLNTGGSAATPQEVRNCILVMLNRDLQHWMRALADYEPFQNCIALTDRLYIEQYDMELLLRFISLFDTDKKDLKGLGDVGAFLTDKMIEIAQNGDIDYEYLERAFKTTFDVLNEAIGDDSFKRYIPDQDRFMGGFLLSSYEVVALGIGYHHRNLPPIEEIPTRIKSVWSSKSYKNWSGGGTNAARRLPRLIPFGREIFAPS</sequence>
<dbReference type="PANTHER" id="PTHR39639">
    <property type="entry name" value="CHROMOSOME 16, WHOLE GENOME SHOTGUN SEQUENCE"/>
    <property type="match status" value="1"/>
</dbReference>
<evidence type="ECO:0000259" key="1">
    <source>
        <dbReference type="Pfam" id="PF03235"/>
    </source>
</evidence>
<dbReference type="PANTHER" id="PTHR39639:SF1">
    <property type="entry name" value="DUF262 DOMAIN-CONTAINING PROTEIN"/>
    <property type="match status" value="1"/>
</dbReference>
<feature type="domain" description="GmrSD restriction endonucleases N-terminal" evidence="1">
    <location>
        <begin position="29"/>
        <end position="185"/>
    </location>
</feature>
<dbReference type="Proteomes" id="UP001464891">
    <property type="component" value="Unassembled WGS sequence"/>
</dbReference>
<gene>
    <name evidence="2" type="ORF">NC998_03545</name>
</gene>
<proteinExistence type="predicted"/>
<accession>A0ABV0J329</accession>
<organism evidence="2 3">
    <name type="scientific">Trichocoleus desertorum GB2-A4</name>
    <dbReference type="NCBI Taxonomy" id="2933944"/>
    <lineage>
        <taxon>Bacteria</taxon>
        <taxon>Bacillati</taxon>
        <taxon>Cyanobacteriota</taxon>
        <taxon>Cyanophyceae</taxon>
        <taxon>Leptolyngbyales</taxon>
        <taxon>Trichocoleusaceae</taxon>
        <taxon>Trichocoleus</taxon>
    </lineage>
</organism>
<name>A0ABV0J329_9CYAN</name>
<evidence type="ECO:0000313" key="2">
    <source>
        <dbReference type="EMBL" id="MEP0816168.1"/>
    </source>
</evidence>
<evidence type="ECO:0000313" key="3">
    <source>
        <dbReference type="Proteomes" id="UP001464891"/>
    </source>
</evidence>
<dbReference type="RefSeq" id="WP_190431905.1">
    <property type="nucleotide sequence ID" value="NZ_JAMPKM010000001.1"/>
</dbReference>
<reference evidence="2 3" key="1">
    <citation type="submission" date="2022-04" db="EMBL/GenBank/DDBJ databases">
        <title>Positive selection, recombination, and allopatry shape intraspecific diversity of widespread and dominant cyanobacteria.</title>
        <authorList>
            <person name="Wei J."/>
            <person name="Shu W."/>
            <person name="Hu C."/>
        </authorList>
    </citation>
    <scope>NUCLEOTIDE SEQUENCE [LARGE SCALE GENOMIC DNA]</scope>
    <source>
        <strain evidence="2 3">GB2-A4</strain>
    </source>
</reference>
<dbReference type="InterPro" id="IPR004919">
    <property type="entry name" value="GmrSD_N"/>
</dbReference>
<keyword evidence="3" id="KW-1185">Reference proteome</keyword>